<keyword evidence="1" id="KW-0812">Transmembrane</keyword>
<dbReference type="HOGENOM" id="CLU_1027360_0_0_1"/>
<keyword evidence="3" id="KW-1185">Reference proteome</keyword>
<organism evidence="2 3">
    <name type="scientific">Stachybotrys chlorohalonatus (strain IBT 40285)</name>
    <dbReference type="NCBI Taxonomy" id="1283841"/>
    <lineage>
        <taxon>Eukaryota</taxon>
        <taxon>Fungi</taxon>
        <taxon>Dikarya</taxon>
        <taxon>Ascomycota</taxon>
        <taxon>Pezizomycotina</taxon>
        <taxon>Sordariomycetes</taxon>
        <taxon>Hypocreomycetidae</taxon>
        <taxon>Hypocreales</taxon>
        <taxon>Stachybotryaceae</taxon>
        <taxon>Stachybotrys</taxon>
    </lineage>
</organism>
<evidence type="ECO:0000313" key="2">
    <source>
        <dbReference type="EMBL" id="KFA65334.1"/>
    </source>
</evidence>
<gene>
    <name evidence="2" type="ORF">S40285_10027</name>
</gene>
<keyword evidence="1" id="KW-0472">Membrane</keyword>
<dbReference type="EMBL" id="KL660607">
    <property type="protein sequence ID" value="KFA65334.1"/>
    <property type="molecule type" value="Genomic_DNA"/>
</dbReference>
<dbReference type="InParanoid" id="A0A084QMZ9"/>
<evidence type="ECO:0000313" key="3">
    <source>
        <dbReference type="Proteomes" id="UP000028524"/>
    </source>
</evidence>
<dbReference type="AlphaFoldDB" id="A0A084QMZ9"/>
<accession>A0A084QMZ9</accession>
<evidence type="ECO:0000256" key="1">
    <source>
        <dbReference type="SAM" id="Phobius"/>
    </source>
</evidence>
<keyword evidence="1" id="KW-1133">Transmembrane helix</keyword>
<sequence>MESFDNINEQKILNTLWIGLLGLETLMVLGVAVQGLVARPPTTRQNLLLRTYSLLRFYDSSSSTTLLARCTYQASLALALLYCFEMAQGPSRPRAQSAPAAAPVAAATGQEEIKALSSDQGLATASSVRIVLGQYSHPSNHFEHPCLWEAPLTRIEPGPTHSPPQSAAHSYVVYHQYNAYQPPQTPCLYARYGWSPMMQLAPTMAMAHDLLTVSNSGVVVNSYYSTCVPVFIPIDPHEQVDYQVRFYYRPLTVTSETCSANVKSENGMSQD</sequence>
<proteinExistence type="predicted"/>
<reference evidence="2 3" key="1">
    <citation type="journal article" date="2014" name="BMC Genomics">
        <title>Comparative genome sequencing reveals chemotype-specific gene clusters in the toxigenic black mold Stachybotrys.</title>
        <authorList>
            <person name="Semeiks J."/>
            <person name="Borek D."/>
            <person name="Otwinowski Z."/>
            <person name="Grishin N.V."/>
        </authorList>
    </citation>
    <scope>NUCLEOTIDE SEQUENCE [LARGE SCALE GENOMIC DNA]</scope>
    <source>
        <strain evidence="2 3">IBT 40285</strain>
    </source>
</reference>
<dbReference type="Proteomes" id="UP000028524">
    <property type="component" value="Unassembled WGS sequence"/>
</dbReference>
<name>A0A084QMZ9_STAC4</name>
<protein>
    <submittedName>
        <fullName evidence="2">Uncharacterized protein</fullName>
    </submittedName>
</protein>
<feature type="transmembrane region" description="Helical" evidence="1">
    <location>
        <begin position="12"/>
        <end position="37"/>
    </location>
</feature>
<dbReference type="OrthoDB" id="4840990at2759"/>